<dbReference type="AlphaFoldDB" id="A0AAX4KE60"/>
<dbReference type="GeneID" id="91101567"/>
<organism evidence="2 3">
    <name type="scientific">Kwoniella europaea PYCC6329</name>
    <dbReference type="NCBI Taxonomy" id="1423913"/>
    <lineage>
        <taxon>Eukaryota</taxon>
        <taxon>Fungi</taxon>
        <taxon>Dikarya</taxon>
        <taxon>Basidiomycota</taxon>
        <taxon>Agaricomycotina</taxon>
        <taxon>Tremellomycetes</taxon>
        <taxon>Tremellales</taxon>
        <taxon>Cryptococcaceae</taxon>
        <taxon>Kwoniella</taxon>
    </lineage>
</organism>
<dbReference type="Proteomes" id="UP001358614">
    <property type="component" value="Chromosome 1"/>
</dbReference>
<proteinExistence type="predicted"/>
<dbReference type="EMBL" id="CP144089">
    <property type="protein sequence ID" value="WWD04692.1"/>
    <property type="molecule type" value="Genomic_DNA"/>
</dbReference>
<feature type="region of interest" description="Disordered" evidence="1">
    <location>
        <begin position="1"/>
        <end position="36"/>
    </location>
</feature>
<sequence>MSQRAPSQDSEYSNSVNASSSGSTEDSSVTVDTYLPPGTVIASSTGEYTHFYDCPNGYFQVTECAWPEKN</sequence>
<evidence type="ECO:0008006" key="4">
    <source>
        <dbReference type="Google" id="ProtNLM"/>
    </source>
</evidence>
<evidence type="ECO:0000313" key="3">
    <source>
        <dbReference type="Proteomes" id="UP001358614"/>
    </source>
</evidence>
<evidence type="ECO:0000313" key="2">
    <source>
        <dbReference type="EMBL" id="WWD04692.1"/>
    </source>
</evidence>
<protein>
    <recommendedName>
        <fullName evidence="4">Chitin-binding type-2 domain-containing protein</fullName>
    </recommendedName>
</protein>
<accession>A0AAX4KE60</accession>
<dbReference type="KEGG" id="ker:91101567"/>
<gene>
    <name evidence="2" type="ORF">V865_002763</name>
</gene>
<keyword evidence="3" id="KW-1185">Reference proteome</keyword>
<dbReference type="RefSeq" id="XP_066082659.1">
    <property type="nucleotide sequence ID" value="XM_066226562.1"/>
</dbReference>
<feature type="compositionally biased region" description="Low complexity" evidence="1">
    <location>
        <begin position="10"/>
        <end position="33"/>
    </location>
</feature>
<name>A0AAX4KE60_9TREE</name>
<evidence type="ECO:0000256" key="1">
    <source>
        <dbReference type="SAM" id="MobiDB-lite"/>
    </source>
</evidence>
<reference evidence="2 3" key="1">
    <citation type="submission" date="2024-01" db="EMBL/GenBank/DDBJ databases">
        <title>Comparative genomics of Cryptococcus and Kwoniella reveals pathogenesis evolution and contrasting modes of karyotype evolution via chromosome fusion or intercentromeric recombination.</title>
        <authorList>
            <person name="Coelho M.A."/>
            <person name="David-Palma M."/>
            <person name="Shea T."/>
            <person name="Bowers K."/>
            <person name="McGinley-Smith S."/>
            <person name="Mohammad A.W."/>
            <person name="Gnirke A."/>
            <person name="Yurkov A.M."/>
            <person name="Nowrousian M."/>
            <person name="Sun S."/>
            <person name="Cuomo C.A."/>
            <person name="Heitman J."/>
        </authorList>
    </citation>
    <scope>NUCLEOTIDE SEQUENCE [LARGE SCALE GENOMIC DNA]</scope>
    <source>
        <strain evidence="2 3">PYCC6329</strain>
    </source>
</reference>